<protein>
    <submittedName>
        <fullName evidence="2">Uncharacterized protein</fullName>
    </submittedName>
</protein>
<evidence type="ECO:0000256" key="1">
    <source>
        <dbReference type="SAM" id="MobiDB-lite"/>
    </source>
</evidence>
<sequence length="1303" mass="148727">MKRPLEPDLDASCNPCVKRNKRGKIQIPLNEIITVVSKLGDQVTKLDGDGRWRSEDSLWSQLAADLACRLPINNCLGIRKYIYAMWHRPLSKLRSHFINQQLDNDNNNVNLQQLSSIPSYTKVCTRSKTAKVSNNDVNMNESQQHLVEFSYEEWRNVYKKDGDSVTFHYMDPSWTDVFNDKLINCKLVTCNLAFTKSILRKKYSRKRNRPLFQCRGRCTELGCPLTVYMAMTKPVSVNHGVVFRVQINGTQQHNNESGPGRRPLKGEKRKKMAQAAIEHGTLKIYEKNVLNADEHLLQYNNYSQVPSLDVIKTAVKEQNNATCLDKDMFTELMMMLFSMRESDETSNLENKGYIQTLQVWPFGTIFYTESQLFRFIEYCLSAKNSYIYVDATGSVAKALPDQKKPYLYLICFKDGEDPSNLLPLAGALLTDHTTASITNWLSIVRRGIAVAKGRFIRPTYVIIDFSPAILNAILLALNNTSINSYLRWCFNAIHKNYTFEQLSSVSCIRFCCAHVMHAFTRSLSKININKNIRRKATIIFATLLNCNELRQAYELIGCIMCIFGSVELSDSEQYLETIINAGGDFVSEFETFVEDENLNDAQRSIEQELAELDDNFLSSEPILHQSPFTKLARERSPILNTLIDKSRKLNETEIKNPLFSKELIKVFYKWIAYLPMFTGLIHQYQERYASDATNNAMANAFGHGRVSNAPIESFFKILKHSILRHQTNLRPGLLLLKMYSTINARLKAHKHNIQQSGSKKRSRSTKKQIDTTAFVEKWKNKGTKIESRGIYFNNLIELKLTASDIRSRLREKLEMRKTQSINDDNMESVPCVSITDTCEYCINLNQNIEPHSSMQPGEESNQNTDIMSTFNHHEVILGDLSTSQQTTTTPPRPSEKDNNINESAQTTPESPSDENQQILISTFNHHEIQLVDLSTSQPAANTPTRTSQPDNNINESAQTTPESSSHENQQILIPIEFHLPNGWPKYTMVGNLQLAFPHFNIGPTFFDGKRYSASNTCSLDSSLFLLYYIYKSSSNYFRSLFDQNLLVCEQLRKTFEFVETDGWDIARLYWITIHSTHPDKNNRVQHHDLYTTADNNVFQYVRELQKHVIKSTCRSSDCPKLERVKHSVDIAMPQLTGRNRRFMSISSFSEQYTTNCGATIGPNEPKSYNGSYSKDDYFPATDGNGTRTMFICESGRVVEPHKFVNNVPPILLLNVGQVKIDVEKNKAVAPSVKHLPFIIFIGKQRYRLAGAICPQAGHFTATIVHTRGQLSKYDDRCKVGVKKNEGGDDFVETAVYAIETKNE</sequence>
<feature type="compositionally biased region" description="Polar residues" evidence="1">
    <location>
        <begin position="900"/>
        <end position="914"/>
    </location>
</feature>
<feature type="region of interest" description="Disordered" evidence="1">
    <location>
        <begin position="937"/>
        <end position="968"/>
    </location>
</feature>
<feature type="region of interest" description="Disordered" evidence="1">
    <location>
        <begin position="881"/>
        <end position="914"/>
    </location>
</feature>
<dbReference type="EMBL" id="CAJNOO010005587">
    <property type="protein sequence ID" value="CAF1424456.1"/>
    <property type="molecule type" value="Genomic_DNA"/>
</dbReference>
<reference evidence="2" key="1">
    <citation type="submission" date="2021-02" db="EMBL/GenBank/DDBJ databases">
        <authorList>
            <person name="Nowell W R."/>
        </authorList>
    </citation>
    <scope>NUCLEOTIDE SEQUENCE</scope>
</reference>
<dbReference type="Proteomes" id="UP000663882">
    <property type="component" value="Unassembled WGS sequence"/>
</dbReference>
<gene>
    <name evidence="2" type="ORF">RFH988_LOCUS35692</name>
</gene>
<evidence type="ECO:0000313" key="2">
    <source>
        <dbReference type="EMBL" id="CAF1424456.1"/>
    </source>
</evidence>
<accession>A0A815MKB8</accession>
<name>A0A815MKB8_9BILA</name>
<dbReference type="OrthoDB" id="6617931at2759"/>
<evidence type="ECO:0000313" key="3">
    <source>
        <dbReference type="Proteomes" id="UP000663882"/>
    </source>
</evidence>
<organism evidence="2 3">
    <name type="scientific">Rotaria sordida</name>
    <dbReference type="NCBI Taxonomy" id="392033"/>
    <lineage>
        <taxon>Eukaryota</taxon>
        <taxon>Metazoa</taxon>
        <taxon>Spiralia</taxon>
        <taxon>Gnathifera</taxon>
        <taxon>Rotifera</taxon>
        <taxon>Eurotatoria</taxon>
        <taxon>Bdelloidea</taxon>
        <taxon>Philodinida</taxon>
        <taxon>Philodinidae</taxon>
        <taxon>Rotaria</taxon>
    </lineage>
</organism>
<comment type="caution">
    <text evidence="2">The sequence shown here is derived from an EMBL/GenBank/DDBJ whole genome shotgun (WGS) entry which is preliminary data.</text>
</comment>
<proteinExistence type="predicted"/>